<evidence type="ECO:0000256" key="3">
    <source>
        <dbReference type="ARBA" id="ARBA00030479"/>
    </source>
</evidence>
<proteinExistence type="predicted"/>
<dbReference type="PANTHER" id="PTHR14324">
    <property type="entry name" value="CONDENSIN-2 COMPLEX SUBUNIT H2"/>
    <property type="match status" value="1"/>
</dbReference>
<evidence type="ECO:0000256" key="1">
    <source>
        <dbReference type="ARBA" id="ARBA00016903"/>
    </source>
</evidence>
<dbReference type="EMBL" id="JARO02004168">
    <property type="protein sequence ID" value="KPP69003.1"/>
    <property type="molecule type" value="Genomic_DNA"/>
</dbReference>
<evidence type="ECO:0000256" key="2">
    <source>
        <dbReference type="ARBA" id="ARBA00023067"/>
    </source>
</evidence>
<name>A0A0P7V747_SCLFO</name>
<accession>A0A0P7V747</accession>
<dbReference type="AlphaFoldDB" id="A0A0P7V747"/>
<comment type="caution">
    <text evidence="5">The sequence shown here is derived from an EMBL/GenBank/DDBJ whole genome shotgun (WGS) entry which is preliminary data.</text>
</comment>
<dbReference type="GO" id="GO:0010032">
    <property type="term" value="P:meiotic chromosome condensation"/>
    <property type="evidence" value="ECO:0007669"/>
    <property type="project" value="TreeGrafter"/>
</dbReference>
<dbReference type="Proteomes" id="UP000034805">
    <property type="component" value="Unassembled WGS sequence"/>
</dbReference>
<reference evidence="5 6" key="1">
    <citation type="submission" date="2015-08" db="EMBL/GenBank/DDBJ databases">
        <title>The genome of the Asian arowana (Scleropages formosus).</title>
        <authorList>
            <person name="Tan M.H."/>
            <person name="Gan H.M."/>
            <person name="Croft L.J."/>
            <person name="Austin C.M."/>
        </authorList>
    </citation>
    <scope>NUCLEOTIDE SEQUENCE [LARGE SCALE GENOMIC DNA]</scope>
    <source>
        <strain evidence="5">Aro1</strain>
    </source>
</reference>
<evidence type="ECO:0000259" key="4">
    <source>
        <dbReference type="Pfam" id="PF16858"/>
    </source>
</evidence>
<feature type="non-terminal residue" evidence="5">
    <location>
        <position position="1"/>
    </location>
</feature>
<organism evidence="5 6">
    <name type="scientific">Scleropages formosus</name>
    <name type="common">Asian bonytongue</name>
    <name type="synonym">Osteoglossum formosum</name>
    <dbReference type="NCBI Taxonomy" id="113540"/>
    <lineage>
        <taxon>Eukaryota</taxon>
        <taxon>Metazoa</taxon>
        <taxon>Chordata</taxon>
        <taxon>Craniata</taxon>
        <taxon>Vertebrata</taxon>
        <taxon>Euteleostomi</taxon>
        <taxon>Actinopterygii</taxon>
        <taxon>Neopterygii</taxon>
        <taxon>Teleostei</taxon>
        <taxon>Osteoglossocephala</taxon>
        <taxon>Osteoglossomorpha</taxon>
        <taxon>Osteoglossiformes</taxon>
        <taxon>Osteoglossidae</taxon>
        <taxon>Scleropages</taxon>
    </lineage>
</organism>
<sequence>EERLVFNIHDYGNQVVDTFSSIGQTRSFASVVHGKESHEVCRYLLASLQLANDYTIEIHQEEGLEEAIDTMTLTLLSKQRAHERFKTYTAPSI</sequence>
<dbReference type="InterPro" id="IPR023093">
    <property type="entry name" value="ScpA-like_C"/>
</dbReference>
<dbReference type="PANTHER" id="PTHR14324:SF3">
    <property type="entry name" value="CONDENSIN-2 COMPLEX SUBUNIT H2"/>
    <property type="match status" value="1"/>
</dbReference>
<dbReference type="Pfam" id="PF16858">
    <property type="entry name" value="CNDH2_C"/>
    <property type="match status" value="1"/>
</dbReference>
<dbReference type="GO" id="GO:0005634">
    <property type="term" value="C:nucleus"/>
    <property type="evidence" value="ECO:0007669"/>
    <property type="project" value="TreeGrafter"/>
</dbReference>
<dbReference type="InterPro" id="IPR031739">
    <property type="entry name" value="Ncaph2"/>
</dbReference>
<feature type="domain" description="Condensin-2 complex subunit H2 C-terminal" evidence="4">
    <location>
        <begin position="1"/>
        <end position="85"/>
    </location>
</feature>
<dbReference type="InterPro" id="IPR031737">
    <property type="entry name" value="CNDH2_C"/>
</dbReference>
<dbReference type="Gene3D" id="1.10.10.580">
    <property type="entry name" value="Structural maintenance of chromosome 1. Chain E"/>
    <property type="match status" value="1"/>
</dbReference>
<feature type="non-terminal residue" evidence="5">
    <location>
        <position position="93"/>
    </location>
</feature>
<gene>
    <name evidence="5" type="ORF">Z043_112269</name>
</gene>
<dbReference type="GO" id="GO:0000796">
    <property type="term" value="C:condensin complex"/>
    <property type="evidence" value="ECO:0007669"/>
    <property type="project" value="TreeGrafter"/>
</dbReference>
<keyword evidence="2" id="KW-0226">DNA condensation</keyword>
<dbReference type="GO" id="GO:0003682">
    <property type="term" value="F:chromatin binding"/>
    <property type="evidence" value="ECO:0007669"/>
    <property type="project" value="TreeGrafter"/>
</dbReference>
<evidence type="ECO:0000313" key="6">
    <source>
        <dbReference type="Proteomes" id="UP000034805"/>
    </source>
</evidence>
<protein>
    <recommendedName>
        <fullName evidence="1">Condensin-2 complex subunit H2</fullName>
    </recommendedName>
    <alternativeName>
        <fullName evidence="3">Non-SMC condensin II complex subunit H2</fullName>
    </alternativeName>
</protein>
<evidence type="ECO:0000313" key="5">
    <source>
        <dbReference type="EMBL" id="KPP69003.1"/>
    </source>
</evidence>
<dbReference type="GO" id="GO:0051306">
    <property type="term" value="P:mitotic sister chromatid separation"/>
    <property type="evidence" value="ECO:0007669"/>
    <property type="project" value="TreeGrafter"/>
</dbReference>